<protein>
    <submittedName>
        <fullName evidence="1">Uncharacterized protein</fullName>
    </submittedName>
</protein>
<gene>
    <name evidence="1" type="ORF">IE53DRAFT_117374</name>
</gene>
<keyword evidence="2" id="KW-1185">Reference proteome</keyword>
<reference evidence="1 2" key="1">
    <citation type="journal article" date="2018" name="Mol. Biol. Evol.">
        <title>Broad Genomic Sampling Reveals a Smut Pathogenic Ancestry of the Fungal Clade Ustilaginomycotina.</title>
        <authorList>
            <person name="Kijpornyongpan T."/>
            <person name="Mondo S.J."/>
            <person name="Barry K."/>
            <person name="Sandor L."/>
            <person name="Lee J."/>
            <person name="Lipzen A."/>
            <person name="Pangilinan J."/>
            <person name="LaButti K."/>
            <person name="Hainaut M."/>
            <person name="Henrissat B."/>
            <person name="Grigoriev I.V."/>
            <person name="Spatafora J.W."/>
            <person name="Aime M.C."/>
        </authorList>
    </citation>
    <scope>NUCLEOTIDE SEQUENCE [LARGE SCALE GENOMIC DNA]</scope>
    <source>
        <strain evidence="1 2">SA 807</strain>
    </source>
</reference>
<sequence>MTSDTLSPTRSHFLPEGETRHKVTQSLGKPHFSIDPSTIAESKPIQTSSSPSSSSSSSSSSASSSSSGIRFGAIPRNSTFDDLLPIISRLPLEEGEQDPLLSQSRRNLDYIRGPGDVVPYTISRLPELDQEGRHLWRALHKFRTVTKDYAKGYLSTVVEGKDGTLPTQAPHPISNQDSIDRCPAFSKSKTEKSRKALEVVRRVFNWDQLPDLPEAISGQWYGVIFRSARRQGSESVNLYEDDRLAHEEAVESGGLIMYWYGAPDPETGENVATCIWTNRRDAIKASRLPQHAVAAKHSPLAFSRFDLTRYSVKKYAGEKRLRIEEWDEEEEEKE</sequence>
<dbReference type="EMBL" id="KZ819712">
    <property type="protein sequence ID" value="PWN53714.1"/>
    <property type="molecule type" value="Genomic_DNA"/>
</dbReference>
<proteinExistence type="predicted"/>
<organism evidence="1 2">
    <name type="scientific">Violaceomyces palustris</name>
    <dbReference type="NCBI Taxonomy" id="1673888"/>
    <lineage>
        <taxon>Eukaryota</taxon>
        <taxon>Fungi</taxon>
        <taxon>Dikarya</taxon>
        <taxon>Basidiomycota</taxon>
        <taxon>Ustilaginomycotina</taxon>
        <taxon>Ustilaginomycetes</taxon>
        <taxon>Violaceomycetales</taxon>
        <taxon>Violaceomycetaceae</taxon>
        <taxon>Violaceomyces</taxon>
    </lineage>
</organism>
<evidence type="ECO:0000313" key="2">
    <source>
        <dbReference type="Proteomes" id="UP000245626"/>
    </source>
</evidence>
<evidence type="ECO:0000313" key="1">
    <source>
        <dbReference type="EMBL" id="PWN53714.1"/>
    </source>
</evidence>
<dbReference type="Proteomes" id="UP000245626">
    <property type="component" value="Unassembled WGS sequence"/>
</dbReference>
<accession>A0ACD0P6Q0</accession>
<name>A0ACD0P6Q0_9BASI</name>